<evidence type="ECO:0000313" key="1">
    <source>
        <dbReference type="EMBL" id="GAL93536.1"/>
    </source>
</evidence>
<reference evidence="2" key="1">
    <citation type="journal article" date="2015" name="Genome">
        <title>Whole Genome Sequence of the Non-Microcystin-Producing Microcystis aeruginosa Strain NIES-44.</title>
        <authorList>
            <person name="Okano K."/>
            <person name="Miyata N."/>
            <person name="Ozaki Y."/>
        </authorList>
    </citation>
    <scope>NUCLEOTIDE SEQUENCE [LARGE SCALE GENOMIC DNA]</scope>
    <source>
        <strain evidence="2">NIES-44</strain>
    </source>
</reference>
<evidence type="ECO:0000313" key="2">
    <source>
        <dbReference type="Proteomes" id="UP000030321"/>
    </source>
</evidence>
<sequence length="40" mass="4764">MIDFTRFYVPAEKRSLVVKFNLTGMYKTHFPTQTPRELLS</sequence>
<name>A0A0A1VW89_MICAE</name>
<gene>
    <name evidence="1" type="ORF">N44_02223</name>
</gene>
<comment type="caution">
    <text evidence="1">The sequence shown here is derived from an EMBL/GenBank/DDBJ whole genome shotgun (WGS) entry which is preliminary data.</text>
</comment>
<dbReference type="Proteomes" id="UP000030321">
    <property type="component" value="Unassembled WGS sequence"/>
</dbReference>
<dbReference type="AlphaFoldDB" id="A0A0A1VW89"/>
<proteinExistence type="predicted"/>
<dbReference type="EMBL" id="BBPA01000039">
    <property type="protein sequence ID" value="GAL93536.1"/>
    <property type="molecule type" value="Genomic_DNA"/>
</dbReference>
<organism evidence="1 2">
    <name type="scientific">Microcystis aeruginosa NIES-44</name>
    <dbReference type="NCBI Taxonomy" id="449439"/>
    <lineage>
        <taxon>Bacteria</taxon>
        <taxon>Bacillati</taxon>
        <taxon>Cyanobacteriota</taxon>
        <taxon>Cyanophyceae</taxon>
        <taxon>Oscillatoriophycideae</taxon>
        <taxon>Chroococcales</taxon>
        <taxon>Microcystaceae</taxon>
        <taxon>Microcystis</taxon>
    </lineage>
</organism>
<accession>A0A0A1VW89</accession>
<protein>
    <submittedName>
        <fullName evidence="1">Uncharacterized protein</fullName>
    </submittedName>
</protein>